<dbReference type="SMART" id="SM00280">
    <property type="entry name" value="KAZAL"/>
    <property type="match status" value="1"/>
</dbReference>
<feature type="transmembrane region" description="Helical" evidence="8">
    <location>
        <begin position="665"/>
        <end position="686"/>
    </location>
</feature>
<dbReference type="InterPro" id="IPR004156">
    <property type="entry name" value="OATP"/>
</dbReference>
<evidence type="ECO:0000256" key="4">
    <source>
        <dbReference type="ARBA" id="ARBA00022692"/>
    </source>
</evidence>
<comment type="similarity">
    <text evidence="2 8">Belongs to the organo anion transporter (TC 2.A.60) family.</text>
</comment>
<keyword evidence="7" id="KW-1015">Disulfide bond</keyword>
<feature type="transmembrane region" description="Helical" evidence="8">
    <location>
        <begin position="360"/>
        <end position="384"/>
    </location>
</feature>
<keyword evidence="5 8" id="KW-1133">Transmembrane helix</keyword>
<keyword evidence="8" id="KW-0406">Ion transport</keyword>
<dbReference type="PANTHER" id="PTHR11388">
    <property type="entry name" value="ORGANIC ANION TRANSPORTER"/>
    <property type="match status" value="1"/>
</dbReference>
<feature type="transmembrane region" description="Helical" evidence="8">
    <location>
        <begin position="606"/>
        <end position="631"/>
    </location>
</feature>
<dbReference type="Pfam" id="PF03137">
    <property type="entry name" value="OATP"/>
    <property type="match status" value="1"/>
</dbReference>
<feature type="transmembrane region" description="Helical" evidence="8">
    <location>
        <begin position="569"/>
        <end position="594"/>
    </location>
</feature>
<evidence type="ECO:0000256" key="7">
    <source>
        <dbReference type="ARBA" id="ARBA00023157"/>
    </source>
</evidence>
<dbReference type="Gene3D" id="3.30.60.30">
    <property type="match status" value="1"/>
</dbReference>
<keyword evidence="4 8" id="KW-0812">Transmembrane</keyword>
<dbReference type="Proteomes" id="UP000887568">
    <property type="component" value="Unplaced"/>
</dbReference>
<dbReference type="EnsemblMetazoa" id="XM_038195652.1">
    <property type="protein sequence ID" value="XP_038051580.1"/>
    <property type="gene ID" value="LOC119724550"/>
</dbReference>
<dbReference type="InterPro" id="IPR036058">
    <property type="entry name" value="Kazal_dom_sf"/>
</dbReference>
<dbReference type="Gene3D" id="1.20.1250.20">
    <property type="entry name" value="MFS general substrate transporter like domains"/>
    <property type="match status" value="1"/>
</dbReference>
<reference evidence="10" key="1">
    <citation type="submission" date="2022-11" db="UniProtKB">
        <authorList>
            <consortium name="EnsemblMetazoa"/>
        </authorList>
    </citation>
    <scope>IDENTIFICATION</scope>
</reference>
<organism evidence="10 11">
    <name type="scientific">Patiria miniata</name>
    <name type="common">Bat star</name>
    <name type="synonym">Asterina miniata</name>
    <dbReference type="NCBI Taxonomy" id="46514"/>
    <lineage>
        <taxon>Eukaryota</taxon>
        <taxon>Metazoa</taxon>
        <taxon>Echinodermata</taxon>
        <taxon>Eleutherozoa</taxon>
        <taxon>Asterozoa</taxon>
        <taxon>Asteroidea</taxon>
        <taxon>Valvatacea</taxon>
        <taxon>Valvatida</taxon>
        <taxon>Asterinidae</taxon>
        <taxon>Patiria</taxon>
    </lineage>
</organism>
<dbReference type="OMA" id="HAECNAD"/>
<evidence type="ECO:0000313" key="11">
    <source>
        <dbReference type="Proteomes" id="UP000887568"/>
    </source>
</evidence>
<evidence type="ECO:0000256" key="8">
    <source>
        <dbReference type="RuleBase" id="RU362056"/>
    </source>
</evidence>
<evidence type="ECO:0000256" key="5">
    <source>
        <dbReference type="ARBA" id="ARBA00022989"/>
    </source>
</evidence>
<dbReference type="GO" id="GO:0016323">
    <property type="term" value="C:basolateral plasma membrane"/>
    <property type="evidence" value="ECO:0007669"/>
    <property type="project" value="TreeGrafter"/>
</dbReference>
<evidence type="ECO:0000256" key="6">
    <source>
        <dbReference type="ARBA" id="ARBA00023136"/>
    </source>
</evidence>
<name>A0A913ZKG2_PATMI</name>
<protein>
    <recommendedName>
        <fullName evidence="8">Solute carrier organic anion transporter family member</fullName>
    </recommendedName>
</protein>
<keyword evidence="11" id="KW-1185">Reference proteome</keyword>
<feature type="transmembrane region" description="Helical" evidence="8">
    <location>
        <begin position="45"/>
        <end position="64"/>
    </location>
</feature>
<dbReference type="GO" id="GO:0006811">
    <property type="term" value="P:monoatomic ion transport"/>
    <property type="evidence" value="ECO:0007669"/>
    <property type="project" value="UniProtKB-KW"/>
</dbReference>
<feature type="transmembrane region" description="Helical" evidence="8">
    <location>
        <begin position="271"/>
        <end position="293"/>
    </location>
</feature>
<dbReference type="CDD" id="cd17336">
    <property type="entry name" value="MFS_SLCO_OATP"/>
    <property type="match status" value="1"/>
</dbReference>
<dbReference type="InterPro" id="IPR036259">
    <property type="entry name" value="MFS_trans_sf"/>
</dbReference>
<dbReference type="AlphaFoldDB" id="A0A913ZKG2"/>
<dbReference type="NCBIfam" id="TIGR00805">
    <property type="entry name" value="oat"/>
    <property type="match status" value="1"/>
</dbReference>
<evidence type="ECO:0000256" key="1">
    <source>
        <dbReference type="ARBA" id="ARBA00004651"/>
    </source>
</evidence>
<comment type="subcellular location">
    <subcellularLocation>
        <location evidence="1 8">Cell membrane</location>
        <topology evidence="1 8">Multi-pass membrane protein</topology>
    </subcellularLocation>
</comment>
<proteinExistence type="inferred from homology"/>
<dbReference type="PROSITE" id="PS00282">
    <property type="entry name" value="KAZAL_1"/>
    <property type="match status" value="1"/>
</dbReference>
<feature type="domain" description="Kazal-like" evidence="9">
    <location>
        <begin position="479"/>
        <end position="540"/>
    </location>
</feature>
<dbReference type="GO" id="GO:0015347">
    <property type="term" value="F:sodium-independent organic anion transmembrane transporter activity"/>
    <property type="evidence" value="ECO:0007669"/>
    <property type="project" value="TreeGrafter"/>
</dbReference>
<dbReference type="SUPFAM" id="SSF100895">
    <property type="entry name" value="Kazal-type serine protease inhibitors"/>
    <property type="match status" value="1"/>
</dbReference>
<feature type="transmembrane region" description="Helical" evidence="8">
    <location>
        <begin position="404"/>
        <end position="425"/>
    </location>
</feature>
<keyword evidence="8" id="KW-0813">Transport</keyword>
<feature type="transmembrane region" description="Helical" evidence="8">
    <location>
        <begin position="84"/>
        <end position="105"/>
    </location>
</feature>
<feature type="transmembrane region" description="Helical" evidence="8">
    <location>
        <begin position="224"/>
        <end position="251"/>
    </location>
</feature>
<keyword evidence="3" id="KW-1003">Cell membrane</keyword>
<dbReference type="GO" id="GO:0043252">
    <property type="term" value="P:sodium-independent organic anion transport"/>
    <property type="evidence" value="ECO:0007669"/>
    <property type="project" value="TreeGrafter"/>
</dbReference>
<sequence length="724" mass="77793">MNREDAKSDASDSKKDVVEQACSDQELQPGERCCCSNLQRLASPYVFGVLVCLVNLLQAAASTGTGGGVLSTIEKRFQLKTSELAPFLIVNDIVSVIMVLFVAYYGHTSHRPRIIGVGSLLIGLGLLLCMLPQFIYETPQQFSITIGRDENGTAEENIYPVCLKTGVTPAVCTDEEERNSGSLMWQVALIIVGQILYGLGSAPILPLAVTYMDDSLHHRTSTSVFVACSFIGTALGPLLGFGISGFCLSMHSDFYKGPVYATSDDPNWLGAWWLTYAFIGSLITVVGLPIVFFPKRIRRRKEKVEDAEEMVEVVKEGVASGDEIDSENGNVAELYRLHVHKTSEGKFAFVKGFFSAILRLVTNLTFMALVFGVCAVLASLAGTLTFMAKYLETQFSLSASTAPMLFGIMLTPGAVFGNLIGGFVVKKLKLTKKGMARMVVIVLPWLFLLAPAYLLLGCNNRDIAGITFSYPNMTGTKLPNLHAECNADCACPTEYTPICGSDGVTYATPCHAGCLATAQGKLEGGDGGNITIYTDCECIGPNSPADPLGLSGDYDHVAITGECPNECSMLIPFVASVTVGSLLTTIVGNPGFMLQLRLVDDDDRSVAIGFTSMALRLLGFIPSPIIFGAVIDTACRLLQSSCGKTGNCLVYDIVHFRYAFNGLTFGFNALSFIMFLVCYLSITRVAGQTKDFKERAEVNGARVANTSNDVIGADEGTNETMGAL</sequence>
<feature type="transmembrane region" description="Helical" evidence="8">
    <location>
        <begin position="437"/>
        <end position="456"/>
    </location>
</feature>
<evidence type="ECO:0000256" key="2">
    <source>
        <dbReference type="ARBA" id="ARBA00009657"/>
    </source>
</evidence>
<dbReference type="PANTHER" id="PTHR11388:SF142">
    <property type="entry name" value="SOLUTE CARRIER ORGANIC ANION TRANSPORTER FAMILY MEMBER 5A1"/>
    <property type="match status" value="1"/>
</dbReference>
<dbReference type="PROSITE" id="PS51465">
    <property type="entry name" value="KAZAL_2"/>
    <property type="match status" value="1"/>
</dbReference>
<dbReference type="OrthoDB" id="5062115at2759"/>
<dbReference type="Pfam" id="PF07648">
    <property type="entry name" value="Kazal_2"/>
    <property type="match status" value="1"/>
</dbReference>
<dbReference type="SUPFAM" id="SSF103473">
    <property type="entry name" value="MFS general substrate transporter"/>
    <property type="match status" value="1"/>
</dbReference>
<accession>A0A913ZKG2</accession>
<evidence type="ECO:0000256" key="3">
    <source>
        <dbReference type="ARBA" id="ARBA00022475"/>
    </source>
</evidence>
<feature type="transmembrane region" description="Helical" evidence="8">
    <location>
        <begin position="114"/>
        <end position="135"/>
    </location>
</feature>
<keyword evidence="6 8" id="KW-0472">Membrane</keyword>
<evidence type="ECO:0000313" key="10">
    <source>
        <dbReference type="EnsemblMetazoa" id="XP_038051580.1"/>
    </source>
</evidence>
<dbReference type="RefSeq" id="XP_038051580.1">
    <property type="nucleotide sequence ID" value="XM_038195652.1"/>
</dbReference>
<dbReference type="InterPro" id="IPR002350">
    <property type="entry name" value="Kazal_dom"/>
</dbReference>
<dbReference type="GeneID" id="119724550"/>
<evidence type="ECO:0000259" key="9">
    <source>
        <dbReference type="PROSITE" id="PS51465"/>
    </source>
</evidence>
<feature type="transmembrane region" description="Helical" evidence="8">
    <location>
        <begin position="183"/>
        <end position="212"/>
    </location>
</feature>